<feature type="non-terminal residue" evidence="1">
    <location>
        <position position="362"/>
    </location>
</feature>
<protein>
    <submittedName>
        <fullName evidence="1">Uncharacterized protein</fullName>
    </submittedName>
</protein>
<gene>
    <name evidence="1" type="ORF">BDR25DRAFT_183659</name>
</gene>
<sequence length="362" mass="40707">QPESSSELDNSVTVRYLAEGAANVVFSLIPYDQYAPSSNELPFVFCAPGTYTVCPRSDLISKVLRVSKKGEKLLSCDIIKQGFENQIRPHFQNGFDQHLMNHDLISLDILALTELDIMLARQSQHNTGSRSLPQRNGITSRILSPHYGILLPNLSSIPNQSFTIEIKPKWLAQSPTAPKHSYRCRTCAMRAMVRYKQNKTGKEYDICPLHLVSGNVKYIKRFVHGKYLEAAYSWPEPVLAAPDEDELVDTMTDYLATGPGHALLQHLKHLQVSNDPNGVLKLDKTGDSAQRSDIISQLRLAMTLRDCSLFVSARLGPTLSIEKRPRIVLSVDSKLGDLDFKSVEKVDDWDKKEMELIHGGWY</sequence>
<dbReference type="Proteomes" id="UP000799755">
    <property type="component" value="Unassembled WGS sequence"/>
</dbReference>
<dbReference type="EMBL" id="MU003512">
    <property type="protein sequence ID" value="KAF2469319.1"/>
    <property type="molecule type" value="Genomic_DNA"/>
</dbReference>
<name>A0ACB6QQP6_9PLEO</name>
<feature type="non-terminal residue" evidence="1">
    <location>
        <position position="1"/>
    </location>
</feature>
<evidence type="ECO:0000313" key="1">
    <source>
        <dbReference type="EMBL" id="KAF2469319.1"/>
    </source>
</evidence>
<proteinExistence type="predicted"/>
<accession>A0ACB6QQP6</accession>
<reference evidence="1" key="1">
    <citation type="journal article" date="2020" name="Stud. Mycol.">
        <title>101 Dothideomycetes genomes: a test case for predicting lifestyles and emergence of pathogens.</title>
        <authorList>
            <person name="Haridas S."/>
            <person name="Albert R."/>
            <person name="Binder M."/>
            <person name="Bloem J."/>
            <person name="Labutti K."/>
            <person name="Salamov A."/>
            <person name="Andreopoulos B."/>
            <person name="Baker S."/>
            <person name="Barry K."/>
            <person name="Bills G."/>
            <person name="Bluhm B."/>
            <person name="Cannon C."/>
            <person name="Castanera R."/>
            <person name="Culley D."/>
            <person name="Daum C."/>
            <person name="Ezra D."/>
            <person name="Gonzalez J."/>
            <person name="Henrissat B."/>
            <person name="Kuo A."/>
            <person name="Liang C."/>
            <person name="Lipzen A."/>
            <person name="Lutzoni F."/>
            <person name="Magnuson J."/>
            <person name="Mondo S."/>
            <person name="Nolan M."/>
            <person name="Ohm R."/>
            <person name="Pangilinan J."/>
            <person name="Park H.-J."/>
            <person name="Ramirez L."/>
            <person name="Alfaro M."/>
            <person name="Sun H."/>
            <person name="Tritt A."/>
            <person name="Yoshinaga Y."/>
            <person name="Zwiers L.-H."/>
            <person name="Turgeon B."/>
            <person name="Goodwin S."/>
            <person name="Spatafora J."/>
            <person name="Crous P."/>
            <person name="Grigoriev I."/>
        </authorList>
    </citation>
    <scope>NUCLEOTIDE SEQUENCE</scope>
    <source>
        <strain evidence="1">ATCC 200398</strain>
    </source>
</reference>
<comment type="caution">
    <text evidence="1">The sequence shown here is derived from an EMBL/GenBank/DDBJ whole genome shotgun (WGS) entry which is preliminary data.</text>
</comment>
<keyword evidence="2" id="KW-1185">Reference proteome</keyword>
<organism evidence="1 2">
    <name type="scientific">Lindgomyces ingoldianus</name>
    <dbReference type="NCBI Taxonomy" id="673940"/>
    <lineage>
        <taxon>Eukaryota</taxon>
        <taxon>Fungi</taxon>
        <taxon>Dikarya</taxon>
        <taxon>Ascomycota</taxon>
        <taxon>Pezizomycotina</taxon>
        <taxon>Dothideomycetes</taxon>
        <taxon>Pleosporomycetidae</taxon>
        <taxon>Pleosporales</taxon>
        <taxon>Lindgomycetaceae</taxon>
        <taxon>Lindgomyces</taxon>
    </lineage>
</organism>
<evidence type="ECO:0000313" key="2">
    <source>
        <dbReference type="Proteomes" id="UP000799755"/>
    </source>
</evidence>